<proteinExistence type="predicted"/>
<dbReference type="EMBL" id="AVOT02000512">
    <property type="protein sequence ID" value="MBW0463263.1"/>
    <property type="molecule type" value="Genomic_DNA"/>
</dbReference>
<feature type="region of interest" description="Disordered" evidence="1">
    <location>
        <begin position="1"/>
        <end position="33"/>
    </location>
</feature>
<dbReference type="AlphaFoldDB" id="A0A9Q3BDJ2"/>
<dbReference type="Proteomes" id="UP000765509">
    <property type="component" value="Unassembled WGS sequence"/>
</dbReference>
<gene>
    <name evidence="2" type="ORF">O181_002978</name>
</gene>
<evidence type="ECO:0000256" key="1">
    <source>
        <dbReference type="SAM" id="MobiDB-lite"/>
    </source>
</evidence>
<feature type="compositionally biased region" description="Acidic residues" evidence="1">
    <location>
        <begin position="88"/>
        <end position="101"/>
    </location>
</feature>
<name>A0A9Q3BDJ2_9BASI</name>
<comment type="caution">
    <text evidence="2">The sequence shown here is derived from an EMBL/GenBank/DDBJ whole genome shotgun (WGS) entry which is preliminary data.</text>
</comment>
<keyword evidence="3" id="KW-1185">Reference proteome</keyword>
<sequence length="101" mass="11230">MPLQHSNPERKTKSQERTQAVFTPTPRVPLYGTPEVPQLKAHLDRGPVIQGAEPSIQERRGPRRSSSFSEVVCAFPVISRTTFKGPGEDDGEEEENSGEEE</sequence>
<evidence type="ECO:0000313" key="2">
    <source>
        <dbReference type="EMBL" id="MBW0463263.1"/>
    </source>
</evidence>
<feature type="compositionally biased region" description="Basic and acidic residues" evidence="1">
    <location>
        <begin position="7"/>
        <end position="16"/>
    </location>
</feature>
<reference evidence="2" key="1">
    <citation type="submission" date="2021-03" db="EMBL/GenBank/DDBJ databases">
        <title>Draft genome sequence of rust myrtle Austropuccinia psidii MF-1, a brazilian biotype.</title>
        <authorList>
            <person name="Quecine M.C."/>
            <person name="Pachon D.M.R."/>
            <person name="Bonatelli M.L."/>
            <person name="Correr F.H."/>
            <person name="Franceschini L.M."/>
            <person name="Leite T.F."/>
            <person name="Margarido G.R.A."/>
            <person name="Almeida C.A."/>
            <person name="Ferrarezi J.A."/>
            <person name="Labate C.A."/>
        </authorList>
    </citation>
    <scope>NUCLEOTIDE SEQUENCE</scope>
    <source>
        <strain evidence="2">MF-1</strain>
    </source>
</reference>
<organism evidence="2 3">
    <name type="scientific">Austropuccinia psidii MF-1</name>
    <dbReference type="NCBI Taxonomy" id="1389203"/>
    <lineage>
        <taxon>Eukaryota</taxon>
        <taxon>Fungi</taxon>
        <taxon>Dikarya</taxon>
        <taxon>Basidiomycota</taxon>
        <taxon>Pucciniomycotina</taxon>
        <taxon>Pucciniomycetes</taxon>
        <taxon>Pucciniales</taxon>
        <taxon>Sphaerophragmiaceae</taxon>
        <taxon>Austropuccinia</taxon>
    </lineage>
</organism>
<accession>A0A9Q3BDJ2</accession>
<evidence type="ECO:0000313" key="3">
    <source>
        <dbReference type="Proteomes" id="UP000765509"/>
    </source>
</evidence>
<protein>
    <submittedName>
        <fullName evidence="2">Uncharacterized protein</fullName>
    </submittedName>
</protein>
<feature type="region of interest" description="Disordered" evidence="1">
    <location>
        <begin position="79"/>
        <end position="101"/>
    </location>
</feature>